<dbReference type="AlphaFoldDB" id="A0A7C4AJY3"/>
<organism evidence="10">
    <name type="scientific">Thermodesulfovibrio aggregans</name>
    <dbReference type="NCBI Taxonomy" id="86166"/>
    <lineage>
        <taxon>Bacteria</taxon>
        <taxon>Pseudomonadati</taxon>
        <taxon>Nitrospirota</taxon>
        <taxon>Thermodesulfovibrionia</taxon>
        <taxon>Thermodesulfovibrionales</taxon>
        <taxon>Thermodesulfovibrionaceae</taxon>
        <taxon>Thermodesulfovibrio</taxon>
    </lineage>
</organism>
<dbReference type="PRINTS" id="PR00662">
    <property type="entry name" value="G6PISOMERASE"/>
</dbReference>
<gene>
    <name evidence="8" type="primary">pgi</name>
    <name evidence="10" type="ORF">ENV75_05770</name>
</gene>
<dbReference type="HAMAP" id="MF_00473">
    <property type="entry name" value="G6P_isomerase"/>
    <property type="match status" value="1"/>
</dbReference>
<evidence type="ECO:0000256" key="2">
    <source>
        <dbReference type="ARBA" id="ARBA00006604"/>
    </source>
</evidence>
<dbReference type="GO" id="GO:0097367">
    <property type="term" value="F:carbohydrate derivative binding"/>
    <property type="evidence" value="ECO:0007669"/>
    <property type="project" value="InterPro"/>
</dbReference>
<keyword evidence="5 8" id="KW-0324">Glycolysis</keyword>
<dbReference type="GO" id="GO:0006096">
    <property type="term" value="P:glycolytic process"/>
    <property type="evidence" value="ECO:0007669"/>
    <property type="project" value="UniProtKB-UniRule"/>
</dbReference>
<comment type="catalytic activity">
    <reaction evidence="7 8 9">
        <text>alpha-D-glucose 6-phosphate = beta-D-fructose 6-phosphate</text>
        <dbReference type="Rhea" id="RHEA:11816"/>
        <dbReference type="ChEBI" id="CHEBI:57634"/>
        <dbReference type="ChEBI" id="CHEBI:58225"/>
        <dbReference type="EC" id="5.3.1.9"/>
    </reaction>
</comment>
<dbReference type="PROSITE" id="PS51463">
    <property type="entry name" value="P_GLUCOSE_ISOMERASE_3"/>
    <property type="match status" value="1"/>
</dbReference>
<protein>
    <recommendedName>
        <fullName evidence="8">Glucose-6-phosphate isomerase</fullName>
        <shortName evidence="8">GPI</shortName>
        <ecNumber evidence="8">5.3.1.9</ecNumber>
    </recommendedName>
    <alternativeName>
        <fullName evidence="8">Phosphoglucose isomerase</fullName>
        <shortName evidence="8">PGI</shortName>
    </alternativeName>
    <alternativeName>
        <fullName evidence="8">Phosphohexose isomerase</fullName>
        <shortName evidence="8">PHI</shortName>
    </alternativeName>
</protein>
<evidence type="ECO:0000256" key="3">
    <source>
        <dbReference type="ARBA" id="ARBA00022432"/>
    </source>
</evidence>
<sequence>MIRLDFSNVLSDEIGHNGLSLDDIQSHALRAVSIFSRKPYKEFDFVDLHNQNLDELKEIVRKVREKDYFIILGIGGSALGPKVILEALSPLHNLKEKPRVFIYDNVDPVTLRNIIEVIDLKKTVVNVISKSGATSETLASFLIFWRMIKDRKLNVREHFVFTTDPDRGNLRTIAQEYGIPALTIPKNIVGRYSVLTPVGLFLSEVIGVKAEELLRGAKEISKMAFNENINENPVATLSSVLYLMDTMKKRKIVVFLPYSDRFKTLSEWFSQLWAESLGKDGKGTTPYPSIGTTDQHSQLQIWMEGPEDKVILFLSIERHGYQEEIPEEFHDIEGLRFLGGHTLEELLNTEQLATEMALTANRKPNLKIIIPKIDAYNLGQVFQFLQITTCMTGLLYGINPFNQPGVELGKRLTYGAMGKRGFESEGQEVKNYLKKQRFMV</sequence>
<evidence type="ECO:0000256" key="9">
    <source>
        <dbReference type="RuleBase" id="RU000612"/>
    </source>
</evidence>
<dbReference type="FunFam" id="3.40.50.10490:FF:000016">
    <property type="entry name" value="Glucose-6-phosphate isomerase"/>
    <property type="match status" value="1"/>
</dbReference>
<dbReference type="InterPro" id="IPR035476">
    <property type="entry name" value="SIS_PGI_1"/>
</dbReference>
<evidence type="ECO:0000256" key="4">
    <source>
        <dbReference type="ARBA" id="ARBA00022490"/>
    </source>
</evidence>
<dbReference type="InterPro" id="IPR035482">
    <property type="entry name" value="SIS_PGI_2"/>
</dbReference>
<dbReference type="CDD" id="cd05015">
    <property type="entry name" value="SIS_PGI_1"/>
    <property type="match status" value="1"/>
</dbReference>
<keyword evidence="3 8" id="KW-0312">Gluconeogenesis</keyword>
<evidence type="ECO:0000313" key="10">
    <source>
        <dbReference type="EMBL" id="HGG99935.1"/>
    </source>
</evidence>
<evidence type="ECO:0000256" key="7">
    <source>
        <dbReference type="ARBA" id="ARBA00029321"/>
    </source>
</evidence>
<reference evidence="10" key="1">
    <citation type="journal article" date="2020" name="mSystems">
        <title>Genome- and Community-Level Interaction Insights into Carbon Utilization and Element Cycling Functions of Hydrothermarchaeota in Hydrothermal Sediment.</title>
        <authorList>
            <person name="Zhou Z."/>
            <person name="Liu Y."/>
            <person name="Xu W."/>
            <person name="Pan J."/>
            <person name="Luo Z.H."/>
            <person name="Li M."/>
        </authorList>
    </citation>
    <scope>NUCLEOTIDE SEQUENCE [LARGE SCALE GENOMIC DNA]</scope>
    <source>
        <strain evidence="10">SpSt-788</strain>
    </source>
</reference>
<evidence type="ECO:0000256" key="6">
    <source>
        <dbReference type="ARBA" id="ARBA00023235"/>
    </source>
</evidence>
<evidence type="ECO:0000256" key="8">
    <source>
        <dbReference type="HAMAP-Rule" id="MF_00473"/>
    </source>
</evidence>
<evidence type="ECO:0000256" key="1">
    <source>
        <dbReference type="ARBA" id="ARBA00004926"/>
    </source>
</evidence>
<dbReference type="Pfam" id="PF00342">
    <property type="entry name" value="PGI"/>
    <property type="match status" value="1"/>
</dbReference>
<dbReference type="GO" id="GO:0051156">
    <property type="term" value="P:glucose 6-phosphate metabolic process"/>
    <property type="evidence" value="ECO:0007669"/>
    <property type="project" value="TreeGrafter"/>
</dbReference>
<dbReference type="Gene3D" id="3.40.50.10490">
    <property type="entry name" value="Glucose-6-phosphate isomerase like protein, domain 1"/>
    <property type="match status" value="2"/>
</dbReference>
<dbReference type="GO" id="GO:0005829">
    <property type="term" value="C:cytosol"/>
    <property type="evidence" value="ECO:0007669"/>
    <property type="project" value="TreeGrafter"/>
</dbReference>
<name>A0A7C4AJY3_9BACT</name>
<dbReference type="SUPFAM" id="SSF53697">
    <property type="entry name" value="SIS domain"/>
    <property type="match status" value="1"/>
</dbReference>
<dbReference type="InterPro" id="IPR018189">
    <property type="entry name" value="Phosphoglucose_isomerase_CS"/>
</dbReference>
<dbReference type="GO" id="GO:0048029">
    <property type="term" value="F:monosaccharide binding"/>
    <property type="evidence" value="ECO:0007669"/>
    <property type="project" value="TreeGrafter"/>
</dbReference>
<dbReference type="PROSITE" id="PS00174">
    <property type="entry name" value="P_GLUCOSE_ISOMERASE_2"/>
    <property type="match status" value="1"/>
</dbReference>
<dbReference type="GO" id="GO:0006094">
    <property type="term" value="P:gluconeogenesis"/>
    <property type="evidence" value="ECO:0007669"/>
    <property type="project" value="UniProtKB-UniRule"/>
</dbReference>
<dbReference type="PANTHER" id="PTHR11469:SF1">
    <property type="entry name" value="GLUCOSE-6-PHOSPHATE ISOMERASE"/>
    <property type="match status" value="1"/>
</dbReference>
<keyword evidence="4 8" id="KW-0963">Cytoplasm</keyword>
<comment type="pathway">
    <text evidence="8">Carbohydrate biosynthesis; gluconeogenesis.</text>
</comment>
<dbReference type="GO" id="GO:0004347">
    <property type="term" value="F:glucose-6-phosphate isomerase activity"/>
    <property type="evidence" value="ECO:0007669"/>
    <property type="project" value="UniProtKB-UniRule"/>
</dbReference>
<dbReference type="EC" id="5.3.1.9" evidence="8"/>
<dbReference type="InterPro" id="IPR001672">
    <property type="entry name" value="G6P_Isomerase"/>
</dbReference>
<evidence type="ECO:0000256" key="5">
    <source>
        <dbReference type="ARBA" id="ARBA00023152"/>
    </source>
</evidence>
<proteinExistence type="inferred from homology"/>
<feature type="active site" evidence="8">
    <location>
        <position position="296"/>
    </location>
</feature>
<dbReference type="EMBL" id="DTHO01000062">
    <property type="protein sequence ID" value="HGG99935.1"/>
    <property type="molecule type" value="Genomic_DNA"/>
</dbReference>
<dbReference type="PANTHER" id="PTHR11469">
    <property type="entry name" value="GLUCOSE-6-PHOSPHATE ISOMERASE"/>
    <property type="match status" value="1"/>
</dbReference>
<comment type="pathway">
    <text evidence="1 8 9">Carbohydrate degradation; glycolysis; D-glyceraldehyde 3-phosphate and glycerone phosphate from D-glucose: step 2/4.</text>
</comment>
<dbReference type="UniPathway" id="UPA00109">
    <property type="reaction ID" value="UER00181"/>
</dbReference>
<feature type="active site" description="Proton donor" evidence="8">
    <location>
        <position position="275"/>
    </location>
</feature>
<dbReference type="CDD" id="cd05016">
    <property type="entry name" value="SIS_PGI_2"/>
    <property type="match status" value="1"/>
</dbReference>
<accession>A0A7C4AJY3</accession>
<dbReference type="InterPro" id="IPR046348">
    <property type="entry name" value="SIS_dom_sf"/>
</dbReference>
<dbReference type="UniPathway" id="UPA00138"/>
<keyword evidence="6 8" id="KW-0413">Isomerase</keyword>
<comment type="similarity">
    <text evidence="2 8 9">Belongs to the GPI family.</text>
</comment>
<comment type="function">
    <text evidence="8">Catalyzes the reversible isomerization of glucose-6-phosphate to fructose-6-phosphate.</text>
</comment>
<feature type="active site" evidence="8">
    <location>
        <position position="410"/>
    </location>
</feature>
<comment type="subcellular location">
    <subcellularLocation>
        <location evidence="8">Cytoplasm</location>
    </subcellularLocation>
</comment>
<dbReference type="FunFam" id="3.40.50.10490:FF:000071">
    <property type="entry name" value="Glucose-6-phosphate isomerase"/>
    <property type="match status" value="1"/>
</dbReference>
<comment type="caution">
    <text evidence="10">The sequence shown here is derived from an EMBL/GenBank/DDBJ whole genome shotgun (WGS) entry which is preliminary data.</text>
</comment>